<name>A0A1W6N5I9_9PROT</name>
<dbReference type="InterPro" id="IPR006140">
    <property type="entry name" value="D-isomer_DH_NAD-bd"/>
</dbReference>
<dbReference type="InterPro" id="IPR050857">
    <property type="entry name" value="D-2-hydroxyacid_DH"/>
</dbReference>
<accession>A0A1W6N5I9</accession>
<gene>
    <name evidence="7" type="ORF">GQ61_06825</name>
</gene>
<sequence length="314" mass="34888">MKKILISNVGFGEACPSALTLLKENAYVIENKNNIKFTEADFFNHQIHDVDVLIAGTEKITRTLIESATKLKLIGRVGVGIDNIDLDVVQAKKIKISYTPDAPSTAVPEFTIALILNLIKGVSYSDRKMHQKIWHRPMGRTLSKCKIGIIGAGKIGSSVIKLITSLAPTLEVFFYDPQIECIKNAQKISLNDLFQICDIISLHVPLNEFTKNLVDTNLLSKMPQGSYLINTSRGGIVNEASLYDALKSNLAGAAIDVFEQEPYMGKLCELENCILTSHIGSMTRETRGLMETQIAEDVINFIRNKPLMRPFENF</sequence>
<evidence type="ECO:0008006" key="9">
    <source>
        <dbReference type="Google" id="ProtNLM"/>
    </source>
</evidence>
<keyword evidence="2 4" id="KW-0560">Oxidoreductase</keyword>
<comment type="similarity">
    <text evidence="1 4">Belongs to the D-isomer specific 2-hydroxyacid dehydrogenase family.</text>
</comment>
<dbReference type="Proteomes" id="UP000237351">
    <property type="component" value="Chromosome"/>
</dbReference>
<dbReference type="PANTHER" id="PTHR42789:SF1">
    <property type="entry name" value="D-ISOMER SPECIFIC 2-HYDROXYACID DEHYDROGENASE FAMILY PROTEIN (AFU_ORTHOLOGUE AFUA_6G10090)"/>
    <property type="match status" value="1"/>
</dbReference>
<keyword evidence="8" id="KW-1185">Reference proteome</keyword>
<reference evidence="7 8" key="1">
    <citation type="submission" date="2014-06" db="EMBL/GenBank/DDBJ databases">
        <title>The genome of the endonuclear symbiont Nucleicultrix amoebiphila.</title>
        <authorList>
            <person name="Schulz F."/>
            <person name="Horn M."/>
        </authorList>
    </citation>
    <scope>NUCLEOTIDE SEQUENCE [LARGE SCALE GENOMIC DNA]</scope>
    <source>
        <strain evidence="7 8">FS5</strain>
    </source>
</reference>
<evidence type="ECO:0000256" key="4">
    <source>
        <dbReference type="RuleBase" id="RU003719"/>
    </source>
</evidence>
<dbReference type="InterPro" id="IPR029753">
    <property type="entry name" value="D-isomer_DH_CS"/>
</dbReference>
<dbReference type="AlphaFoldDB" id="A0A1W6N5I9"/>
<keyword evidence="3" id="KW-0520">NAD</keyword>
<evidence type="ECO:0000313" key="7">
    <source>
        <dbReference type="EMBL" id="ARN85048.1"/>
    </source>
</evidence>
<evidence type="ECO:0000256" key="3">
    <source>
        <dbReference type="ARBA" id="ARBA00023027"/>
    </source>
</evidence>
<dbReference type="Pfam" id="PF02826">
    <property type="entry name" value="2-Hacid_dh_C"/>
    <property type="match status" value="1"/>
</dbReference>
<feature type="domain" description="D-isomer specific 2-hydroxyacid dehydrogenase NAD-binding" evidence="6">
    <location>
        <begin position="112"/>
        <end position="280"/>
    </location>
</feature>
<evidence type="ECO:0000313" key="8">
    <source>
        <dbReference type="Proteomes" id="UP000237351"/>
    </source>
</evidence>
<dbReference type="InterPro" id="IPR036291">
    <property type="entry name" value="NAD(P)-bd_dom_sf"/>
</dbReference>
<dbReference type="GO" id="GO:0016616">
    <property type="term" value="F:oxidoreductase activity, acting on the CH-OH group of donors, NAD or NADP as acceptor"/>
    <property type="evidence" value="ECO:0007669"/>
    <property type="project" value="InterPro"/>
</dbReference>
<proteinExistence type="inferred from homology"/>
<evidence type="ECO:0000256" key="1">
    <source>
        <dbReference type="ARBA" id="ARBA00005854"/>
    </source>
</evidence>
<protein>
    <recommendedName>
        <fullName evidence="9">Lactate dehydrogenase</fullName>
    </recommendedName>
</protein>
<dbReference type="GO" id="GO:0051287">
    <property type="term" value="F:NAD binding"/>
    <property type="evidence" value="ECO:0007669"/>
    <property type="project" value="InterPro"/>
</dbReference>
<dbReference type="Pfam" id="PF00389">
    <property type="entry name" value="2-Hacid_dh"/>
    <property type="match status" value="1"/>
</dbReference>
<evidence type="ECO:0000256" key="2">
    <source>
        <dbReference type="ARBA" id="ARBA00023002"/>
    </source>
</evidence>
<dbReference type="PANTHER" id="PTHR42789">
    <property type="entry name" value="D-ISOMER SPECIFIC 2-HYDROXYACID DEHYDROGENASE FAMILY PROTEIN (AFU_ORTHOLOGUE AFUA_6G10090)"/>
    <property type="match status" value="1"/>
</dbReference>
<evidence type="ECO:0000259" key="6">
    <source>
        <dbReference type="Pfam" id="PF02826"/>
    </source>
</evidence>
<dbReference type="SUPFAM" id="SSF51735">
    <property type="entry name" value="NAD(P)-binding Rossmann-fold domains"/>
    <property type="match status" value="1"/>
</dbReference>
<dbReference type="InterPro" id="IPR006139">
    <property type="entry name" value="D-isomer_2_OHA_DH_cat_dom"/>
</dbReference>
<dbReference type="KEGG" id="naf:GQ61_06825"/>
<dbReference type="RefSeq" id="WP_085784566.1">
    <property type="nucleotide sequence ID" value="NZ_CP008743.1"/>
</dbReference>
<evidence type="ECO:0000259" key="5">
    <source>
        <dbReference type="Pfam" id="PF00389"/>
    </source>
</evidence>
<organism evidence="7 8">
    <name type="scientific">Candidatus Nucleicultrix amoebiphila FS5</name>
    <dbReference type="NCBI Taxonomy" id="1414854"/>
    <lineage>
        <taxon>Bacteria</taxon>
        <taxon>Pseudomonadati</taxon>
        <taxon>Pseudomonadota</taxon>
        <taxon>Alphaproteobacteria</taxon>
        <taxon>Holosporales</taxon>
        <taxon>Candidatus Nucleicultricaceae</taxon>
        <taxon>Candidatus Nucleicultrix</taxon>
    </lineage>
</organism>
<dbReference type="Gene3D" id="3.40.50.720">
    <property type="entry name" value="NAD(P)-binding Rossmann-like Domain"/>
    <property type="match status" value="2"/>
</dbReference>
<dbReference type="EMBL" id="CP008743">
    <property type="protein sequence ID" value="ARN85048.1"/>
    <property type="molecule type" value="Genomic_DNA"/>
</dbReference>
<dbReference type="OrthoDB" id="9793626at2"/>
<feature type="domain" description="D-isomer specific 2-hydroxyacid dehydrogenase catalytic" evidence="5">
    <location>
        <begin position="13"/>
        <end position="307"/>
    </location>
</feature>
<dbReference type="STRING" id="1414854.GQ61_06825"/>
<dbReference type="PROSITE" id="PS00670">
    <property type="entry name" value="D_2_HYDROXYACID_DH_2"/>
    <property type="match status" value="1"/>
</dbReference>
<dbReference type="SUPFAM" id="SSF52283">
    <property type="entry name" value="Formate/glycerate dehydrogenase catalytic domain-like"/>
    <property type="match status" value="1"/>
</dbReference>
<dbReference type="PROSITE" id="PS00671">
    <property type="entry name" value="D_2_HYDROXYACID_DH_3"/>
    <property type="match status" value="1"/>
</dbReference>